<evidence type="ECO:0000256" key="1">
    <source>
        <dbReference type="ARBA" id="ARBA00009477"/>
    </source>
</evidence>
<dbReference type="InterPro" id="IPR006143">
    <property type="entry name" value="RND_pump_MFP"/>
</dbReference>
<dbReference type="GO" id="GO:0015562">
    <property type="term" value="F:efflux transmembrane transporter activity"/>
    <property type="evidence" value="ECO:0007669"/>
    <property type="project" value="TreeGrafter"/>
</dbReference>
<dbReference type="InterPro" id="IPR058627">
    <property type="entry name" value="MdtA-like_C"/>
</dbReference>
<evidence type="ECO:0000313" key="5">
    <source>
        <dbReference type="Proteomes" id="UP000663444"/>
    </source>
</evidence>
<dbReference type="KEGG" id="ares:IWH25_07465"/>
<feature type="domain" description="CusB-like beta-barrel" evidence="2">
    <location>
        <begin position="229"/>
        <end position="291"/>
    </location>
</feature>
<reference evidence="4" key="1">
    <citation type="submission" date="2020-11" db="EMBL/GenBank/DDBJ databases">
        <title>Azospira restricta DSM 18626 genome sequence.</title>
        <authorList>
            <person name="Moe W.M."/>
        </authorList>
    </citation>
    <scope>NUCLEOTIDE SEQUENCE</scope>
    <source>
        <strain evidence="4">DSM 18626</strain>
    </source>
</reference>
<proteinExistence type="inferred from homology"/>
<dbReference type="AlphaFoldDB" id="A0A974SRS2"/>
<dbReference type="PANTHER" id="PTHR30469">
    <property type="entry name" value="MULTIDRUG RESISTANCE PROTEIN MDTA"/>
    <property type="match status" value="1"/>
</dbReference>
<evidence type="ECO:0000259" key="2">
    <source>
        <dbReference type="Pfam" id="PF25954"/>
    </source>
</evidence>
<comment type="similarity">
    <text evidence="1">Belongs to the membrane fusion protein (MFP) (TC 8.A.1) family.</text>
</comment>
<dbReference type="Pfam" id="PF25967">
    <property type="entry name" value="RND-MFP_C"/>
    <property type="match status" value="1"/>
</dbReference>
<dbReference type="NCBIfam" id="TIGR01730">
    <property type="entry name" value="RND_mfp"/>
    <property type="match status" value="1"/>
</dbReference>
<dbReference type="Proteomes" id="UP000663444">
    <property type="component" value="Chromosome"/>
</dbReference>
<dbReference type="Pfam" id="PF25954">
    <property type="entry name" value="Beta-barrel_RND_2"/>
    <property type="match status" value="1"/>
</dbReference>
<dbReference type="Gene3D" id="2.40.30.170">
    <property type="match status" value="1"/>
</dbReference>
<organism evidence="4 5">
    <name type="scientific">Azospira restricta</name>
    <dbReference type="NCBI Taxonomy" id="404405"/>
    <lineage>
        <taxon>Bacteria</taxon>
        <taxon>Pseudomonadati</taxon>
        <taxon>Pseudomonadota</taxon>
        <taxon>Betaproteobacteria</taxon>
        <taxon>Rhodocyclales</taxon>
        <taxon>Rhodocyclaceae</taxon>
        <taxon>Azospira</taxon>
    </lineage>
</organism>
<accession>A0A974SRS2</accession>
<feature type="domain" description="Multidrug resistance protein MdtA-like C-terminal permuted SH3" evidence="3">
    <location>
        <begin position="312"/>
        <end position="366"/>
    </location>
</feature>
<sequence>MKPGTLTRRLPLALAVIALVAAAVWWAGRPKPVAVALAEIDRGKVEASIANTRAGTVEACQRTKLSTIVGGRIELLAVKEGDRVQKGQLLMKLWNDDQQAQATLAGAQMETARRRVNEVCTLAANAAKEAERQASLRARGFVSGSREEAARAEADAKHAGCAAAKAEVASADARLKATRVEQGRTVLYAPFDGTVAKIVGEVGEYSTPSPPGVPTPPAIDLIDDSCLYVKAPMDEVDAPKIAAGQPVRISLDALPKRSFPGKVKRVAPYVSAVEKQARTVDVEALFDDPQAPGKLLVGYSADIEVILAVRENVVRVPTSALQEGGRVLVAGSDGRLAERQLKTGLSNWEYTEVVDGLAAGERVVTSLEREGVKAGAAWVADEKKNGGK</sequence>
<keyword evidence="5" id="KW-1185">Reference proteome</keyword>
<gene>
    <name evidence="4" type="ORF">IWH25_07465</name>
</gene>
<evidence type="ECO:0000313" key="4">
    <source>
        <dbReference type="EMBL" id="QRJ65162.1"/>
    </source>
</evidence>
<name>A0A974SRS2_9RHOO</name>
<dbReference type="RefSeq" id="WP_203388686.1">
    <property type="nucleotide sequence ID" value="NZ_CP064781.1"/>
</dbReference>
<evidence type="ECO:0000259" key="3">
    <source>
        <dbReference type="Pfam" id="PF25967"/>
    </source>
</evidence>
<dbReference type="Gene3D" id="2.40.50.100">
    <property type="match status" value="1"/>
</dbReference>
<dbReference type="InterPro" id="IPR058792">
    <property type="entry name" value="Beta-barrel_RND_2"/>
</dbReference>
<dbReference type="GO" id="GO:1990281">
    <property type="term" value="C:efflux pump complex"/>
    <property type="evidence" value="ECO:0007669"/>
    <property type="project" value="TreeGrafter"/>
</dbReference>
<protein>
    <submittedName>
        <fullName evidence="4">Efflux RND transporter periplasmic adaptor subunit</fullName>
    </submittedName>
</protein>
<dbReference type="EMBL" id="CP064781">
    <property type="protein sequence ID" value="QRJ65162.1"/>
    <property type="molecule type" value="Genomic_DNA"/>
</dbReference>
<dbReference type="SUPFAM" id="SSF111369">
    <property type="entry name" value="HlyD-like secretion proteins"/>
    <property type="match status" value="1"/>
</dbReference>
<dbReference type="Gene3D" id="2.40.420.20">
    <property type="match status" value="1"/>
</dbReference>